<reference evidence="2 3" key="1">
    <citation type="submission" date="2022-10" db="EMBL/GenBank/DDBJ databases">
        <title>Paucibacter sp. hw1 Genome sequencing.</title>
        <authorList>
            <person name="Park S."/>
        </authorList>
    </citation>
    <scope>NUCLEOTIDE SEQUENCE [LARGE SCALE GENOMIC DNA]</scope>
    <source>
        <strain evidence="3">hw1</strain>
    </source>
</reference>
<comment type="caution">
    <text evidence="2">The sequence shown here is derived from an EMBL/GenBank/DDBJ whole genome shotgun (WGS) entry which is preliminary data.</text>
</comment>
<protein>
    <recommendedName>
        <fullName evidence="4">Lipoprotein</fullName>
    </recommendedName>
</protein>
<dbReference type="EMBL" id="JAQQXT010000015">
    <property type="protein sequence ID" value="MDC8773852.1"/>
    <property type="molecule type" value="Genomic_DNA"/>
</dbReference>
<dbReference type="PROSITE" id="PS51257">
    <property type="entry name" value="PROKAR_LIPOPROTEIN"/>
    <property type="match status" value="1"/>
</dbReference>
<sequence>MSKFSIGAALAMLSFVALQGCAVNDAKPGQAPSVGVANGEQDFVTGSRIPRKAPRPSENVVIKEANEKTGL</sequence>
<accession>A0ABT5KKD9</accession>
<evidence type="ECO:0000313" key="2">
    <source>
        <dbReference type="EMBL" id="MDC8773852.1"/>
    </source>
</evidence>
<evidence type="ECO:0000256" key="1">
    <source>
        <dbReference type="SAM" id="SignalP"/>
    </source>
</evidence>
<feature type="chain" id="PRO_5047176890" description="Lipoprotein" evidence="1">
    <location>
        <begin position="23"/>
        <end position="71"/>
    </location>
</feature>
<proteinExistence type="predicted"/>
<evidence type="ECO:0000313" key="3">
    <source>
        <dbReference type="Proteomes" id="UP001221189"/>
    </source>
</evidence>
<keyword evidence="1" id="KW-0732">Signal</keyword>
<organism evidence="2 3">
    <name type="scientific">Roseateles albus</name>
    <dbReference type="NCBI Taxonomy" id="2987525"/>
    <lineage>
        <taxon>Bacteria</taxon>
        <taxon>Pseudomonadati</taxon>
        <taxon>Pseudomonadota</taxon>
        <taxon>Betaproteobacteria</taxon>
        <taxon>Burkholderiales</taxon>
        <taxon>Sphaerotilaceae</taxon>
        <taxon>Roseateles</taxon>
    </lineage>
</organism>
<feature type="signal peptide" evidence="1">
    <location>
        <begin position="1"/>
        <end position="22"/>
    </location>
</feature>
<evidence type="ECO:0008006" key="4">
    <source>
        <dbReference type="Google" id="ProtNLM"/>
    </source>
</evidence>
<gene>
    <name evidence="2" type="ORF">PRZ03_19975</name>
</gene>
<keyword evidence="3" id="KW-1185">Reference proteome</keyword>
<name>A0ABT5KKD9_9BURK</name>
<dbReference type="Proteomes" id="UP001221189">
    <property type="component" value="Unassembled WGS sequence"/>
</dbReference>